<dbReference type="EMBL" id="JBHRXV010000001">
    <property type="protein sequence ID" value="MFC3711272.1"/>
    <property type="molecule type" value="Genomic_DNA"/>
</dbReference>
<gene>
    <name evidence="1" type="ORF">ACFOMD_01735</name>
</gene>
<keyword evidence="2" id="KW-1185">Reference proteome</keyword>
<accession>A0ABV7X7R9</accession>
<protein>
    <submittedName>
        <fullName evidence="1">Uncharacterized protein</fullName>
    </submittedName>
</protein>
<evidence type="ECO:0000313" key="1">
    <source>
        <dbReference type="EMBL" id="MFC3711272.1"/>
    </source>
</evidence>
<organism evidence="1 2">
    <name type="scientific">Sphingoaurantiacus capsulatus</name>
    <dbReference type="NCBI Taxonomy" id="1771310"/>
    <lineage>
        <taxon>Bacteria</taxon>
        <taxon>Pseudomonadati</taxon>
        <taxon>Pseudomonadota</taxon>
        <taxon>Alphaproteobacteria</taxon>
        <taxon>Sphingomonadales</taxon>
        <taxon>Sphingosinicellaceae</taxon>
        <taxon>Sphingoaurantiacus</taxon>
    </lineage>
</organism>
<proteinExistence type="predicted"/>
<name>A0ABV7X7R9_9SPHN</name>
<comment type="caution">
    <text evidence="1">The sequence shown here is derived from an EMBL/GenBank/DDBJ whole genome shotgun (WGS) entry which is preliminary data.</text>
</comment>
<evidence type="ECO:0000313" key="2">
    <source>
        <dbReference type="Proteomes" id="UP001595615"/>
    </source>
</evidence>
<sequence length="67" mass="6767">MADLVFATLTNLDAGPRGVETAAGLVMIEAGGDARVELPAGALAAVERSGWFAVAASAPRRRKGASK</sequence>
<reference evidence="2" key="1">
    <citation type="journal article" date="2019" name="Int. J. Syst. Evol. Microbiol.">
        <title>The Global Catalogue of Microorganisms (GCM) 10K type strain sequencing project: providing services to taxonomists for standard genome sequencing and annotation.</title>
        <authorList>
            <consortium name="The Broad Institute Genomics Platform"/>
            <consortium name="The Broad Institute Genome Sequencing Center for Infectious Disease"/>
            <person name="Wu L."/>
            <person name="Ma J."/>
        </authorList>
    </citation>
    <scope>NUCLEOTIDE SEQUENCE [LARGE SCALE GENOMIC DNA]</scope>
    <source>
        <strain evidence="2">KCTC 42644</strain>
    </source>
</reference>
<dbReference type="RefSeq" id="WP_380855860.1">
    <property type="nucleotide sequence ID" value="NZ_JBHRXV010000001.1"/>
</dbReference>
<dbReference type="Proteomes" id="UP001595615">
    <property type="component" value="Unassembled WGS sequence"/>
</dbReference>